<gene>
    <name evidence="1" type="ORF">GA0070621_2103</name>
</gene>
<dbReference type="Pfam" id="PF19827">
    <property type="entry name" value="DUF6308"/>
    <property type="match status" value="1"/>
</dbReference>
<name>A0A1A8ZL09_9ACTN</name>
<organism evidence="1 2">
    <name type="scientific">Micromonospora narathiwatensis</name>
    <dbReference type="NCBI Taxonomy" id="299146"/>
    <lineage>
        <taxon>Bacteria</taxon>
        <taxon>Bacillati</taxon>
        <taxon>Actinomycetota</taxon>
        <taxon>Actinomycetes</taxon>
        <taxon>Micromonosporales</taxon>
        <taxon>Micromonosporaceae</taxon>
        <taxon>Micromonospora</taxon>
    </lineage>
</organism>
<dbReference type="Proteomes" id="UP000198765">
    <property type="component" value="Chromosome I"/>
</dbReference>
<dbReference type="PATRIC" id="fig|299146.4.peg.2173"/>
<proteinExistence type="predicted"/>
<keyword evidence="2" id="KW-1185">Reference proteome</keyword>
<reference evidence="1 2" key="1">
    <citation type="submission" date="2016-06" db="EMBL/GenBank/DDBJ databases">
        <authorList>
            <person name="Kjaerup R.B."/>
            <person name="Dalgaard T.S."/>
            <person name="Juul-Madsen H.R."/>
        </authorList>
    </citation>
    <scope>NUCLEOTIDE SEQUENCE [LARGE SCALE GENOMIC DNA]</scope>
    <source>
        <strain evidence="1 2">DSM 45248</strain>
    </source>
</reference>
<dbReference type="EMBL" id="LT594324">
    <property type="protein sequence ID" value="SBT44578.1"/>
    <property type="molecule type" value="Genomic_DNA"/>
</dbReference>
<dbReference type="RefSeq" id="WP_091193954.1">
    <property type="nucleotide sequence ID" value="NZ_LT594324.1"/>
</dbReference>
<evidence type="ECO:0000313" key="1">
    <source>
        <dbReference type="EMBL" id="SBT44578.1"/>
    </source>
</evidence>
<evidence type="ECO:0000313" key="2">
    <source>
        <dbReference type="Proteomes" id="UP000198765"/>
    </source>
</evidence>
<accession>A0A1A8ZL09</accession>
<dbReference type="OrthoDB" id="5178186at2"/>
<dbReference type="InterPro" id="IPR046275">
    <property type="entry name" value="DUF6308"/>
</dbReference>
<sequence length="224" mass="24361">MKEPLAFAEILAVLDDSRSVPDLQRYFLADGDAAFTGGQFDRLGGGGCRPEIANILTAEDLIAVELLSVEVRPRPALDLLQGQLGRRLAADLANIPVNVELGADDAFPLIVKGGYADKAWWTLRDADDIGWVIAGKLLARKRPKLVPVYDEVVSCALGTGSGFWEWLHGKLREEGNVLAQRLDALHGKAGLPAAVNRLRVLDVVFWMRHRDGHGGRACPGLRLP</sequence>
<dbReference type="AlphaFoldDB" id="A0A1A8ZL09"/>
<protein>
    <submittedName>
        <fullName evidence="1">Uncharacterized protein</fullName>
    </submittedName>
</protein>